<comment type="caution">
    <text evidence="2">The sequence shown here is derived from an EMBL/GenBank/DDBJ whole genome shotgun (WGS) entry which is preliminary data.</text>
</comment>
<organism evidence="2 3">
    <name type="scientific">Schizothecium vesticola</name>
    <dbReference type="NCBI Taxonomy" id="314040"/>
    <lineage>
        <taxon>Eukaryota</taxon>
        <taxon>Fungi</taxon>
        <taxon>Dikarya</taxon>
        <taxon>Ascomycota</taxon>
        <taxon>Pezizomycotina</taxon>
        <taxon>Sordariomycetes</taxon>
        <taxon>Sordariomycetidae</taxon>
        <taxon>Sordariales</taxon>
        <taxon>Schizotheciaceae</taxon>
        <taxon>Schizothecium</taxon>
    </lineage>
</organism>
<proteinExistence type="predicted"/>
<gene>
    <name evidence="2" type="ORF">B0T18DRAFT_402056</name>
</gene>
<reference evidence="2" key="1">
    <citation type="submission" date="2023-06" db="EMBL/GenBank/DDBJ databases">
        <title>Genome-scale phylogeny and comparative genomics of the fungal order Sordariales.</title>
        <authorList>
            <consortium name="Lawrence Berkeley National Laboratory"/>
            <person name="Hensen N."/>
            <person name="Bonometti L."/>
            <person name="Westerberg I."/>
            <person name="Brannstrom I.O."/>
            <person name="Guillou S."/>
            <person name="Cros-Aarteil S."/>
            <person name="Calhoun S."/>
            <person name="Haridas S."/>
            <person name="Kuo A."/>
            <person name="Mondo S."/>
            <person name="Pangilinan J."/>
            <person name="Riley R."/>
            <person name="LaButti K."/>
            <person name="Andreopoulos B."/>
            <person name="Lipzen A."/>
            <person name="Chen C."/>
            <person name="Yanf M."/>
            <person name="Daum C."/>
            <person name="Ng V."/>
            <person name="Clum A."/>
            <person name="Steindorff A."/>
            <person name="Ohm R."/>
            <person name="Martin F."/>
            <person name="Silar P."/>
            <person name="Natvig D."/>
            <person name="Lalanne C."/>
            <person name="Gautier V."/>
            <person name="Ament-velasquez S.L."/>
            <person name="Kruys A."/>
            <person name="Hutchinson M.I."/>
            <person name="Powell A.J."/>
            <person name="Barry K."/>
            <person name="Miller A.N."/>
            <person name="Grigoriev I.V."/>
            <person name="Debuchy R."/>
            <person name="Gladieux P."/>
            <person name="Thoren M.H."/>
            <person name="Johannesson H."/>
        </authorList>
    </citation>
    <scope>NUCLEOTIDE SEQUENCE</scope>
    <source>
        <strain evidence="2">SMH3187-1</strain>
    </source>
</reference>
<name>A0AA40F4Z4_9PEZI</name>
<dbReference type="Proteomes" id="UP001172155">
    <property type="component" value="Unassembled WGS sequence"/>
</dbReference>
<evidence type="ECO:0000256" key="1">
    <source>
        <dbReference type="SAM" id="MobiDB-lite"/>
    </source>
</evidence>
<sequence length="162" mass="18280">MPSPTRQANWSHGSMRPNQPLYRAVAETHCQMKRVQPCHPSAMPLWKSGFSDVRSKTRCWPWSTDASPLARPLKLRRDAARLDSLSDNFAPEAFAGFPFSQRRTSRNPPRNRITAVIVKLCMRELACPQPATLHQDEDFSTSPPPVPKPYISSTSQKPRCPA</sequence>
<feature type="compositionally biased region" description="Polar residues" evidence="1">
    <location>
        <begin position="151"/>
        <end position="162"/>
    </location>
</feature>
<accession>A0AA40F4Z4</accession>
<evidence type="ECO:0000313" key="2">
    <source>
        <dbReference type="EMBL" id="KAK0751220.1"/>
    </source>
</evidence>
<protein>
    <submittedName>
        <fullName evidence="2">Uncharacterized protein</fullName>
    </submittedName>
</protein>
<evidence type="ECO:0000313" key="3">
    <source>
        <dbReference type="Proteomes" id="UP001172155"/>
    </source>
</evidence>
<keyword evidence="3" id="KW-1185">Reference proteome</keyword>
<dbReference type="AlphaFoldDB" id="A0AA40F4Z4"/>
<dbReference type="EMBL" id="JAUKUD010000002">
    <property type="protein sequence ID" value="KAK0751220.1"/>
    <property type="molecule type" value="Genomic_DNA"/>
</dbReference>
<feature type="region of interest" description="Disordered" evidence="1">
    <location>
        <begin position="132"/>
        <end position="162"/>
    </location>
</feature>